<accession>A0A0N5ACR6</accession>
<dbReference type="STRING" id="451379.A0A0N5ACR6"/>
<protein>
    <submittedName>
        <fullName evidence="2">Reverse transcriptase</fullName>
    </submittedName>
</protein>
<keyword evidence="1" id="KW-1185">Reference proteome</keyword>
<dbReference type="WBParaSite" id="SMUV_0000194601-mRNA-1">
    <property type="protein sequence ID" value="SMUV_0000194601-mRNA-1"/>
    <property type="gene ID" value="SMUV_0000194601"/>
</dbReference>
<sequence>MMMHFAAEIDDALRKLMVECKVRYKAAAVKRLYLDRSMGGLGFPSVVSVAQESVVEAAAYVLLHPQMEAVRKFHNAVRKSGKRNIISDCDAVLKGFGIQLDPEDVIVNVVDGNGGRVSFSDCRELSKMLRKQMKIVRNQEYLDEWKAMPLAGKFLQDPMVDLDASSLWLKKGATSPRVVRNIVAAQEGCLLTRACPGSGSSDKACRKCGAAMETVSHVLSHCAVWLPNLYVERHDKVARCVYYRLCEQYGLPIVHYSNQIPPCASNESVEVSWDTIIPTAGRIYHNRPDIVVYDKVKKLVLVFEFAVAFVSGLARQRLMKINRYTINSSRMDDDMDLPYPPGPNLVEELRRQYSCEVRFIPVVVGATGQVRVVLITSGTAGFGKAIGCWNPGELGQSESALLGELTRRYVNRKYIKP</sequence>
<name>A0A0N5ACR6_9BILA</name>
<dbReference type="PANTHER" id="PTHR35450:SF2">
    <property type="entry name" value="REVERSE TRANSCRIPTASE DOMAIN-CONTAINING PROTEIN"/>
    <property type="match status" value="1"/>
</dbReference>
<evidence type="ECO:0000313" key="1">
    <source>
        <dbReference type="Proteomes" id="UP000046393"/>
    </source>
</evidence>
<dbReference type="AlphaFoldDB" id="A0A0N5ACR6"/>
<dbReference type="PANTHER" id="PTHR35450">
    <property type="entry name" value="REVERSE TRANSCRIPTASE DOMAIN-CONTAINING PROTEIN"/>
    <property type="match status" value="1"/>
</dbReference>
<dbReference type="Proteomes" id="UP000046393">
    <property type="component" value="Unplaced"/>
</dbReference>
<proteinExistence type="predicted"/>
<organism evidence="1 2">
    <name type="scientific">Syphacia muris</name>
    <dbReference type="NCBI Taxonomy" id="451379"/>
    <lineage>
        <taxon>Eukaryota</taxon>
        <taxon>Metazoa</taxon>
        <taxon>Ecdysozoa</taxon>
        <taxon>Nematoda</taxon>
        <taxon>Chromadorea</taxon>
        <taxon>Rhabditida</taxon>
        <taxon>Spirurina</taxon>
        <taxon>Oxyuridomorpha</taxon>
        <taxon>Oxyuroidea</taxon>
        <taxon>Oxyuridae</taxon>
        <taxon>Syphacia</taxon>
    </lineage>
</organism>
<evidence type="ECO:0000313" key="2">
    <source>
        <dbReference type="WBParaSite" id="SMUV_0000194601-mRNA-1"/>
    </source>
</evidence>
<reference evidence="2" key="1">
    <citation type="submission" date="2017-02" db="UniProtKB">
        <authorList>
            <consortium name="WormBaseParasite"/>
        </authorList>
    </citation>
    <scope>IDENTIFICATION</scope>
</reference>